<dbReference type="InterPro" id="IPR011765">
    <property type="entry name" value="Pept_M16_N"/>
</dbReference>
<evidence type="ECO:0000256" key="1">
    <source>
        <dbReference type="ARBA" id="ARBA00001947"/>
    </source>
</evidence>
<comment type="caution">
    <text evidence="19">The sequence shown here is derived from an EMBL/GenBank/DDBJ whole genome shotgun (WGS) entry which is preliminary data.</text>
</comment>
<dbReference type="EC" id="3.4.24.55" evidence="4"/>
<dbReference type="AlphaFoldDB" id="A0A081KCN7"/>
<feature type="domain" description="Coenzyme PQQ synthesis protein F-like C-terminal lobe" evidence="18">
    <location>
        <begin position="785"/>
        <end position="884"/>
    </location>
</feature>
<evidence type="ECO:0000256" key="9">
    <source>
        <dbReference type="ARBA" id="ARBA00022833"/>
    </source>
</evidence>
<dbReference type="InterPro" id="IPR032632">
    <property type="entry name" value="Peptidase_M16_M"/>
</dbReference>
<evidence type="ECO:0000256" key="13">
    <source>
        <dbReference type="ARBA" id="ARBA00033450"/>
    </source>
</evidence>
<dbReference type="InterPro" id="IPR011249">
    <property type="entry name" value="Metalloenz_LuxS/M16"/>
</dbReference>
<dbReference type="Pfam" id="PF22456">
    <property type="entry name" value="PqqF-like_C_4"/>
    <property type="match status" value="1"/>
</dbReference>
<dbReference type="Pfam" id="PF00675">
    <property type="entry name" value="Peptidase_M16"/>
    <property type="match status" value="1"/>
</dbReference>
<keyword evidence="8" id="KW-0378">Hydrolase</keyword>
<evidence type="ECO:0000256" key="7">
    <source>
        <dbReference type="ARBA" id="ARBA00022723"/>
    </source>
</evidence>
<gene>
    <name evidence="19" type="ORF">GV64_15275</name>
</gene>
<dbReference type="InterPro" id="IPR001431">
    <property type="entry name" value="Pept_M16_Zn_BS"/>
</dbReference>
<evidence type="ECO:0000256" key="14">
    <source>
        <dbReference type="RuleBase" id="RU004447"/>
    </source>
</evidence>
<evidence type="ECO:0000256" key="6">
    <source>
        <dbReference type="ARBA" id="ARBA00022670"/>
    </source>
</evidence>
<evidence type="ECO:0000256" key="4">
    <source>
        <dbReference type="ARBA" id="ARBA00012449"/>
    </source>
</evidence>
<dbReference type="STRING" id="305900.GV64_15275"/>
<keyword evidence="6" id="KW-0645">Protease</keyword>
<dbReference type="InterPro" id="IPR050626">
    <property type="entry name" value="Peptidase_M16"/>
</dbReference>
<evidence type="ECO:0000256" key="8">
    <source>
        <dbReference type="ARBA" id="ARBA00022801"/>
    </source>
</evidence>
<dbReference type="InterPro" id="IPR007863">
    <property type="entry name" value="Peptidase_M16_C"/>
</dbReference>
<evidence type="ECO:0000256" key="12">
    <source>
        <dbReference type="ARBA" id="ARBA00031184"/>
    </source>
</evidence>
<dbReference type="EMBL" id="JOJP01000001">
    <property type="protein sequence ID" value="KEI71913.1"/>
    <property type="molecule type" value="Genomic_DNA"/>
</dbReference>
<dbReference type="PROSITE" id="PS00143">
    <property type="entry name" value="INSULINASE"/>
    <property type="match status" value="1"/>
</dbReference>
<evidence type="ECO:0000256" key="11">
    <source>
        <dbReference type="ARBA" id="ARBA00029597"/>
    </source>
</evidence>
<name>A0A081KCN7_9GAMM</name>
<dbReference type="Pfam" id="PF16187">
    <property type="entry name" value="Peptidase_M16_M"/>
    <property type="match status" value="1"/>
</dbReference>
<accession>A0A081KCN7</accession>
<dbReference type="PANTHER" id="PTHR43690:SF18">
    <property type="entry name" value="INSULIN-DEGRADING ENZYME-RELATED"/>
    <property type="match status" value="1"/>
</dbReference>
<evidence type="ECO:0000259" key="17">
    <source>
        <dbReference type="Pfam" id="PF16187"/>
    </source>
</evidence>
<dbReference type="Gene3D" id="3.30.830.10">
    <property type="entry name" value="Metalloenzyme, LuxS/M16 peptidase-like"/>
    <property type="match status" value="4"/>
</dbReference>
<comment type="similarity">
    <text evidence="3 14">Belongs to the peptidase M16 family.</text>
</comment>
<evidence type="ECO:0000313" key="20">
    <source>
        <dbReference type="Proteomes" id="UP000027997"/>
    </source>
</evidence>
<dbReference type="Proteomes" id="UP000027997">
    <property type="component" value="Unassembled WGS sequence"/>
</dbReference>
<evidence type="ECO:0000259" key="18">
    <source>
        <dbReference type="Pfam" id="PF22456"/>
    </source>
</evidence>
<feature type="domain" description="Peptidase M16 N-terminal" evidence="15">
    <location>
        <begin position="64"/>
        <end position="200"/>
    </location>
</feature>
<keyword evidence="7" id="KW-0479">Metal-binding</keyword>
<dbReference type="eggNOG" id="COG1025">
    <property type="taxonomic scope" value="Bacteria"/>
</dbReference>
<keyword evidence="20" id="KW-1185">Reference proteome</keyword>
<keyword evidence="10" id="KW-0482">Metalloprotease</keyword>
<comment type="cofactor">
    <cofactor evidence="1">
        <name>Zn(2+)</name>
        <dbReference type="ChEBI" id="CHEBI:29105"/>
    </cofactor>
</comment>
<feature type="domain" description="Peptidase M16 middle/third" evidence="17">
    <location>
        <begin position="408"/>
        <end position="684"/>
    </location>
</feature>
<sequence length="961" mass="109133">MFCTVKADMYKKLVSMVAGVLTMVSIAGCSMTTEREALVTPEEVIKSPADDRDYRYVTLENGLKVLLISDPDTDKSAAAVDVNVGSYQDPDDRLGLAHFLEHMLFMGTEKYPDVDSYSEFIRANGGSSNAYTADVRTNYYFDINSDQLQPALDRLAQFFIAPKLDPNYVEREKNAVDSEYRLHAREDGWRLFMALNATSNPDHPKSRFNIGSLDTLNDKDGKLWQSLKDFHDQYYVAPNMGVVVYGRENLDTLEKWVKTSFAGVPSGAKPDLTIGKQPYTRDELQARINIVPLKDTRVLSLSFPMPSAQPFYHIKPLGYLARIIGYEGKGSLHSLLKDRGLIDSLAAYSSDLPNEYSEFTVRMELTPEGLTQVDEITATVFDYLELIRRKGLQPWLYQESKQIADLGFRYQEDRNPQQTASGLAARMHYLPAEHLLEANYLYEAYDPELIIGYLNRMTVENLRQVVIAQNLPTNRVEPYFETKYSVQGLSDELVKRLKTPVAREFLTIPEPNPFIASNLKLQESSKATEPSVIMEKPGLRVWGLTDTSFNMPRGNVRAMISTPAASATPDDNVLIQLYKSLLSRSLNEYGYPAKEAGLNYSITAGRRGLLISLAGYQDKQAVLLEDILKAVETFKPEKSAFEQEKAVLIRGLKNKKFHAPYRLGMDALNQATYPSYPEDEVLLKAAEKVTYHDLLNYARNFYSQIHVEMLVYGNHSKSEVLKLAAMVESVLLNDHNRRDRFDLPFHLLGEMDRVLNMDVEHDDSMLISYYQLPETNNLERARYALLGRLLANPFFNSLRTEQQLGYVVFAGPRPFEKHPGVIFVVQSPKLDPIGIEARVDQFLSDQVNALGQLTDQELEQYRQGLIGDLLKKDDNMDERNARFWQGIASDELDFDNRLKIADEIRKLKPADMESALKRLMENRGKLVIRSFGGPHKKAYKSEAKRTECNSINCLNDLPLSR</sequence>
<dbReference type="PANTHER" id="PTHR43690">
    <property type="entry name" value="NARDILYSIN"/>
    <property type="match status" value="1"/>
</dbReference>
<dbReference type="FunFam" id="3.30.830.10:FF:000012">
    <property type="entry name" value="Protease 3"/>
    <property type="match status" value="1"/>
</dbReference>
<organism evidence="19 20">
    <name type="scientific">Endozoicomonas elysicola</name>
    <dbReference type="NCBI Taxonomy" id="305900"/>
    <lineage>
        <taxon>Bacteria</taxon>
        <taxon>Pseudomonadati</taxon>
        <taxon>Pseudomonadota</taxon>
        <taxon>Gammaproteobacteria</taxon>
        <taxon>Oceanospirillales</taxon>
        <taxon>Endozoicomonadaceae</taxon>
        <taxon>Endozoicomonas</taxon>
    </lineage>
</organism>
<evidence type="ECO:0000256" key="3">
    <source>
        <dbReference type="ARBA" id="ARBA00007261"/>
    </source>
</evidence>
<evidence type="ECO:0000259" key="15">
    <source>
        <dbReference type="Pfam" id="PF00675"/>
    </source>
</evidence>
<protein>
    <recommendedName>
        <fullName evidence="5">Protease 3</fullName>
        <ecNumber evidence="4">3.4.24.55</ecNumber>
    </recommendedName>
    <alternativeName>
        <fullName evidence="13">Pitrilysin</fullName>
    </alternativeName>
    <alternativeName>
        <fullName evidence="12">Protease III</fullName>
    </alternativeName>
    <alternativeName>
        <fullName evidence="11">Protease pi</fullName>
    </alternativeName>
</protein>
<reference evidence="19 20" key="1">
    <citation type="submission" date="2014-06" db="EMBL/GenBank/DDBJ databases">
        <title>Whole Genome Sequences of Three Symbiotic Endozoicomonas Bacteria.</title>
        <authorList>
            <person name="Neave M.J."/>
            <person name="Apprill A."/>
            <person name="Voolstra C.R."/>
        </authorList>
    </citation>
    <scope>NUCLEOTIDE SEQUENCE [LARGE SCALE GENOMIC DNA]</scope>
    <source>
        <strain evidence="19 20">DSM 22380</strain>
    </source>
</reference>
<evidence type="ECO:0000256" key="2">
    <source>
        <dbReference type="ARBA" id="ARBA00002184"/>
    </source>
</evidence>
<dbReference type="FunFam" id="3.30.830.10:FF:000005">
    <property type="entry name" value="nardilysin isoform X1"/>
    <property type="match status" value="1"/>
</dbReference>
<dbReference type="SUPFAM" id="SSF63411">
    <property type="entry name" value="LuxS/MPP-like metallohydrolase"/>
    <property type="match status" value="4"/>
</dbReference>
<proteinExistence type="inferred from homology"/>
<dbReference type="GO" id="GO:0004222">
    <property type="term" value="F:metalloendopeptidase activity"/>
    <property type="evidence" value="ECO:0007669"/>
    <property type="project" value="UniProtKB-EC"/>
</dbReference>
<evidence type="ECO:0000256" key="10">
    <source>
        <dbReference type="ARBA" id="ARBA00023049"/>
    </source>
</evidence>
<comment type="function">
    <text evidence="2">Endopeptidase that degrades small peptides of less than 7 kDa, such as glucagon and insulin.</text>
</comment>
<evidence type="ECO:0000256" key="5">
    <source>
        <dbReference type="ARBA" id="ARBA00017565"/>
    </source>
</evidence>
<dbReference type="Pfam" id="PF05193">
    <property type="entry name" value="Peptidase_M16_C"/>
    <property type="match status" value="1"/>
</dbReference>
<dbReference type="InterPro" id="IPR054734">
    <property type="entry name" value="PqqF-like_C_4"/>
</dbReference>
<dbReference type="GO" id="GO:0005737">
    <property type="term" value="C:cytoplasm"/>
    <property type="evidence" value="ECO:0007669"/>
    <property type="project" value="UniProtKB-ARBA"/>
</dbReference>
<keyword evidence="9" id="KW-0862">Zinc</keyword>
<dbReference type="PROSITE" id="PS51257">
    <property type="entry name" value="PROKAR_LIPOPROTEIN"/>
    <property type="match status" value="1"/>
</dbReference>
<evidence type="ECO:0000259" key="16">
    <source>
        <dbReference type="Pfam" id="PF05193"/>
    </source>
</evidence>
<dbReference type="GO" id="GO:0006508">
    <property type="term" value="P:proteolysis"/>
    <property type="evidence" value="ECO:0007669"/>
    <property type="project" value="UniProtKB-KW"/>
</dbReference>
<evidence type="ECO:0000313" key="19">
    <source>
        <dbReference type="EMBL" id="KEI71913.1"/>
    </source>
</evidence>
<feature type="domain" description="Peptidase M16 C-terminal" evidence="16">
    <location>
        <begin position="225"/>
        <end position="402"/>
    </location>
</feature>
<dbReference type="GO" id="GO:0046872">
    <property type="term" value="F:metal ion binding"/>
    <property type="evidence" value="ECO:0007669"/>
    <property type="project" value="UniProtKB-KW"/>
</dbReference>